<dbReference type="AlphaFoldDB" id="A0A6N7QP07"/>
<protein>
    <submittedName>
        <fullName evidence="1">DUF1249 domain-containing protein</fullName>
    </submittedName>
</protein>
<proteinExistence type="predicted"/>
<evidence type="ECO:0000313" key="1">
    <source>
        <dbReference type="EMBL" id="MRH77123.1"/>
    </source>
</evidence>
<gene>
    <name evidence="1" type="ORF">GH984_00150</name>
</gene>
<name>A0A6N7QP07_9GAMM</name>
<accession>A0A6N7QP07</accession>
<dbReference type="EMBL" id="WJPP01000001">
    <property type="protein sequence ID" value="MRH77123.1"/>
    <property type="molecule type" value="Genomic_DNA"/>
</dbReference>
<evidence type="ECO:0000313" key="2">
    <source>
        <dbReference type="Proteomes" id="UP000433788"/>
    </source>
</evidence>
<sequence>MVSQLVIRDSESPTGCSFAGLMELYENNYIFLRRLIPQLDHGDDVMVSSISHGPDLHLEIEERCAYTTTLALTHQFADPVALETLPNLRVRIYHDARVAEVMMHSAPHGFAGGCVRTPSTKGTLAWRWQVNRFLQRWLRYCLGEGYGFPVEFDDRVTLRPPARRWAV</sequence>
<dbReference type="PANTHER" id="PTHR38774">
    <property type="entry name" value="CYTOPLASMIC PROTEIN-RELATED"/>
    <property type="match status" value="1"/>
</dbReference>
<dbReference type="Pfam" id="PF06853">
    <property type="entry name" value="DUF1249"/>
    <property type="match status" value="1"/>
</dbReference>
<comment type="caution">
    <text evidence="1">The sequence shown here is derived from an EMBL/GenBank/DDBJ whole genome shotgun (WGS) entry which is preliminary data.</text>
</comment>
<reference evidence="1 2" key="1">
    <citation type="submission" date="2019-11" db="EMBL/GenBank/DDBJ databases">
        <authorList>
            <person name="Zhang X.Y."/>
        </authorList>
    </citation>
    <scope>NUCLEOTIDE SEQUENCE [LARGE SCALE GENOMIC DNA]</scope>
    <source>
        <strain evidence="1 2">C176</strain>
    </source>
</reference>
<dbReference type="Proteomes" id="UP000433788">
    <property type="component" value="Unassembled WGS sequence"/>
</dbReference>
<dbReference type="PANTHER" id="PTHR38774:SF1">
    <property type="entry name" value="CYTOPLASMIC PROTEIN"/>
    <property type="match status" value="1"/>
</dbReference>
<keyword evidence="2" id="KW-1185">Reference proteome</keyword>
<dbReference type="InterPro" id="IPR009659">
    <property type="entry name" value="DUF1249"/>
</dbReference>
<organism evidence="1 2">
    <name type="scientific">Spiribacter salilacus</name>
    <dbReference type="NCBI Taxonomy" id="2664894"/>
    <lineage>
        <taxon>Bacteria</taxon>
        <taxon>Pseudomonadati</taxon>
        <taxon>Pseudomonadota</taxon>
        <taxon>Gammaproteobacteria</taxon>
        <taxon>Chromatiales</taxon>
        <taxon>Ectothiorhodospiraceae</taxon>
        <taxon>Spiribacter</taxon>
    </lineage>
</organism>